<dbReference type="Proteomes" id="UP000005546">
    <property type="component" value="Unassembled WGS sequence"/>
</dbReference>
<dbReference type="STRING" id="762982.HMPREF9442_01284"/>
<dbReference type="EMBL" id="AFBR01000033">
    <property type="protein sequence ID" value="EGG55115.1"/>
    <property type="molecule type" value="Genomic_DNA"/>
</dbReference>
<name>F3QSW8_9BACT</name>
<accession>F3QSW8</accession>
<comment type="caution">
    <text evidence="1">The sequence shown here is derived from an EMBL/GenBank/DDBJ whole genome shotgun (WGS) entry which is preliminary data.</text>
</comment>
<reference evidence="1 2" key="1">
    <citation type="submission" date="2011-02" db="EMBL/GenBank/DDBJ databases">
        <authorList>
            <person name="Weinstock G."/>
            <person name="Sodergren E."/>
            <person name="Clifton S."/>
            <person name="Fulton L."/>
            <person name="Fulton B."/>
            <person name="Courtney L."/>
            <person name="Fronick C."/>
            <person name="Harrison M."/>
            <person name="Strong C."/>
            <person name="Farmer C."/>
            <person name="Delahaunty K."/>
            <person name="Markovic C."/>
            <person name="Hall O."/>
            <person name="Minx P."/>
            <person name="Tomlinson C."/>
            <person name="Mitreva M."/>
            <person name="Hou S."/>
            <person name="Chen J."/>
            <person name="Wollam A."/>
            <person name="Pepin K.H."/>
            <person name="Johnson M."/>
            <person name="Bhonagiri V."/>
            <person name="Zhang X."/>
            <person name="Suruliraj S."/>
            <person name="Warren W."/>
            <person name="Chinwalla A."/>
            <person name="Mardis E.R."/>
            <person name="Wilson R.K."/>
        </authorList>
    </citation>
    <scope>NUCLEOTIDE SEQUENCE [LARGE SCALE GENOMIC DNA]</scope>
    <source>
        <strain evidence="1 2">YIT 11841</strain>
    </source>
</reference>
<keyword evidence="2" id="KW-1185">Reference proteome</keyword>
<evidence type="ECO:0000313" key="1">
    <source>
        <dbReference type="EMBL" id="EGG55115.1"/>
    </source>
</evidence>
<protein>
    <submittedName>
        <fullName evidence="1">Conserved domain protein</fullName>
    </submittedName>
</protein>
<gene>
    <name evidence="1" type="ORF">HMPREF9442_01284</name>
</gene>
<dbReference type="AlphaFoldDB" id="F3QSW8"/>
<organism evidence="1 2">
    <name type="scientific">Paraprevotella xylaniphila YIT 11841</name>
    <dbReference type="NCBI Taxonomy" id="762982"/>
    <lineage>
        <taxon>Bacteria</taxon>
        <taxon>Pseudomonadati</taxon>
        <taxon>Bacteroidota</taxon>
        <taxon>Bacteroidia</taxon>
        <taxon>Bacteroidales</taxon>
        <taxon>Prevotellaceae</taxon>
        <taxon>Paraprevotella</taxon>
    </lineage>
</organism>
<proteinExistence type="predicted"/>
<evidence type="ECO:0000313" key="2">
    <source>
        <dbReference type="Proteomes" id="UP000005546"/>
    </source>
</evidence>
<sequence>MSGKSHFRLSRSIAAYARHALLTFYLRTKTLPYRQKVIPPTYEIRLFPDTPCNGHK</sequence>
<dbReference type="HOGENOM" id="CLU_3010182_0_0_10"/>